<sequence>MPKAFNSHHHWYSSIVDSLKSTNPTNVISDHDHHDCRFSPSLVHVYDNALHGLEVAYKMSVSKNSARGVAGHGSHAASTAAGNIVRGASYFGYAERTARGVAPRARLAVYKFAWEEGSLASDDLAAAIKGVVVSTSAGNAGGEFYTLHNGIPWVLTSAASNIDRSFVGIITLGDNITIKGWTMFPANAIVENQLIYEENISACNSATLLSKFQQVGVVFCDKMGSVSDQIRAITESRVVGAILVSEEPQFLELGGVTCQCVLISPKDARTVLKCVKNDSDNQIPSVRMRFQGTTNRQEGC</sequence>
<dbReference type="Pfam" id="PF00082">
    <property type="entry name" value="Peptidase_S8"/>
    <property type="match status" value="1"/>
</dbReference>
<dbReference type="GO" id="GO:0005576">
    <property type="term" value="C:extracellular region"/>
    <property type="evidence" value="ECO:0007669"/>
    <property type="project" value="UniProtKB-SubCell"/>
</dbReference>
<evidence type="ECO:0000256" key="2">
    <source>
        <dbReference type="ARBA" id="ARBA00011073"/>
    </source>
</evidence>
<evidence type="ECO:0000256" key="1">
    <source>
        <dbReference type="ARBA" id="ARBA00004613"/>
    </source>
</evidence>
<dbReference type="AlphaFoldDB" id="W9S239"/>
<comment type="subcellular location">
    <subcellularLocation>
        <location evidence="1">Secreted</location>
    </subcellularLocation>
</comment>
<accession>W9S239</accession>
<evidence type="ECO:0000256" key="3">
    <source>
        <dbReference type="ARBA" id="ARBA00022729"/>
    </source>
</evidence>
<evidence type="ECO:0000313" key="5">
    <source>
        <dbReference type="EMBL" id="EXC21742.1"/>
    </source>
</evidence>
<comment type="similarity">
    <text evidence="2">Belongs to the peptidase S8 family.</text>
</comment>
<organism evidence="5 6">
    <name type="scientific">Morus notabilis</name>
    <dbReference type="NCBI Taxonomy" id="981085"/>
    <lineage>
        <taxon>Eukaryota</taxon>
        <taxon>Viridiplantae</taxon>
        <taxon>Streptophyta</taxon>
        <taxon>Embryophyta</taxon>
        <taxon>Tracheophyta</taxon>
        <taxon>Spermatophyta</taxon>
        <taxon>Magnoliopsida</taxon>
        <taxon>eudicotyledons</taxon>
        <taxon>Gunneridae</taxon>
        <taxon>Pentapetalae</taxon>
        <taxon>rosids</taxon>
        <taxon>fabids</taxon>
        <taxon>Rosales</taxon>
        <taxon>Moraceae</taxon>
        <taxon>Moreae</taxon>
        <taxon>Morus</taxon>
    </lineage>
</organism>
<dbReference type="GO" id="GO:0004252">
    <property type="term" value="F:serine-type endopeptidase activity"/>
    <property type="evidence" value="ECO:0007669"/>
    <property type="project" value="InterPro"/>
</dbReference>
<dbReference type="InterPro" id="IPR045051">
    <property type="entry name" value="SBT"/>
</dbReference>
<dbReference type="EMBL" id="KE345949">
    <property type="protein sequence ID" value="EXC21742.1"/>
    <property type="molecule type" value="Genomic_DNA"/>
</dbReference>
<reference evidence="6" key="1">
    <citation type="submission" date="2013-01" db="EMBL/GenBank/DDBJ databases">
        <title>Draft Genome Sequence of a Mulberry Tree, Morus notabilis C.K. Schneid.</title>
        <authorList>
            <person name="He N."/>
            <person name="Zhao S."/>
        </authorList>
    </citation>
    <scope>NUCLEOTIDE SEQUENCE</scope>
</reference>
<dbReference type="eggNOG" id="ENOG502QT5U">
    <property type="taxonomic scope" value="Eukaryota"/>
</dbReference>
<dbReference type="InterPro" id="IPR000209">
    <property type="entry name" value="Peptidase_S8/S53_dom"/>
</dbReference>
<evidence type="ECO:0000313" key="6">
    <source>
        <dbReference type="Proteomes" id="UP000030645"/>
    </source>
</evidence>
<protein>
    <recommendedName>
        <fullName evidence="4">Peptidase S8/S53 domain-containing protein</fullName>
    </recommendedName>
</protein>
<dbReference type="Proteomes" id="UP000030645">
    <property type="component" value="Unassembled WGS sequence"/>
</dbReference>
<keyword evidence="6" id="KW-1185">Reference proteome</keyword>
<dbReference type="STRING" id="981085.W9S239"/>
<evidence type="ECO:0000259" key="4">
    <source>
        <dbReference type="Pfam" id="PF00082"/>
    </source>
</evidence>
<dbReference type="Gene3D" id="3.40.50.200">
    <property type="entry name" value="Peptidase S8/S53 domain"/>
    <property type="match status" value="1"/>
</dbReference>
<dbReference type="InterPro" id="IPR036852">
    <property type="entry name" value="Peptidase_S8/S53_dom_sf"/>
</dbReference>
<dbReference type="CDD" id="cd02120">
    <property type="entry name" value="PA_subtilisin_like"/>
    <property type="match status" value="1"/>
</dbReference>
<dbReference type="SUPFAM" id="SSF52743">
    <property type="entry name" value="Subtilisin-like"/>
    <property type="match status" value="1"/>
</dbReference>
<dbReference type="GO" id="GO:0006508">
    <property type="term" value="P:proteolysis"/>
    <property type="evidence" value="ECO:0007669"/>
    <property type="project" value="InterPro"/>
</dbReference>
<proteinExistence type="inferred from homology"/>
<gene>
    <name evidence="5" type="ORF">L484_006456</name>
</gene>
<feature type="domain" description="Peptidase S8/S53" evidence="4">
    <location>
        <begin position="48"/>
        <end position="139"/>
    </location>
</feature>
<name>W9S239_9ROSA</name>
<dbReference type="Gene3D" id="3.50.30.30">
    <property type="match status" value="1"/>
</dbReference>
<dbReference type="PANTHER" id="PTHR10795">
    <property type="entry name" value="PROPROTEIN CONVERTASE SUBTILISIN/KEXIN"/>
    <property type="match status" value="1"/>
</dbReference>
<keyword evidence="3" id="KW-0732">Signal</keyword>